<evidence type="ECO:0000313" key="1">
    <source>
        <dbReference type="EMBL" id="PJJ28092.1"/>
    </source>
</evidence>
<comment type="caution">
    <text evidence="1">The sequence shown here is derived from an EMBL/GenBank/DDBJ whole genome shotgun (WGS) entry which is preliminary data.</text>
</comment>
<evidence type="ECO:0000313" key="2">
    <source>
        <dbReference type="Proteomes" id="UP000231092"/>
    </source>
</evidence>
<name>A0A2M8Z3R4_9FIRM</name>
<dbReference type="SUPFAM" id="SSF89550">
    <property type="entry name" value="PHP domain-like"/>
    <property type="match status" value="1"/>
</dbReference>
<sequence length="512" mass="59266">MKYNKFWTDMHSNIHHEQMSELPVWYEHIKKQMDFWPVAYYPFYMRPSPSGLAVEDRYDDEAIARDWELLRNFTEEANRQGFPMFMGYEWQGAGLDGDHNVFFLHNNGKQEHPMRYQDLAAAYEGQEVIGIPHHLAYQPGSRGKNWDTHNETFSPIAEIYSSHGSSENDDGPLSMDRHVHMGPRTGETTFEKGLERGYKIGIIAAGDNHSIPGVFENGIMCVLAEDNTKESIWEGLINRRTYGVTRSRIEVDYCVNSAPMGSEIEAGKEVELEFQIKGTGAVDRVEILRDNVLEEMVVHSGTWERERPVGLIRFKFRLELGWGPDTRVYHNHLRKDWEGRLETDGKLLSVQPCWNHYGQEIFRDDEKSCSFTMTTYQSPASGKWMGSEKAAAEGFIFEVEADVDSVLHLFVNGKEYLLPVRELLNSSQVMALWDEVNCLTKENWGEITHYRNDPWWHNAYKIRIGKAYPESSYKLTGKRKIRMEQSGNLRLRIWQKNGDAAWTSPVFITVKD</sequence>
<dbReference type="Gene3D" id="3.20.20.140">
    <property type="entry name" value="Metal-dependent hydrolases"/>
    <property type="match status" value="1"/>
</dbReference>
<organism evidence="1 2">
    <name type="scientific">[Clostridium] celerecrescens 18A</name>
    <dbReference type="NCBI Taxonomy" id="1286362"/>
    <lineage>
        <taxon>Bacteria</taxon>
        <taxon>Bacillati</taxon>
        <taxon>Bacillota</taxon>
        <taxon>Clostridia</taxon>
        <taxon>Lachnospirales</taxon>
        <taxon>Lachnospiraceae</taxon>
        <taxon>Lacrimispora</taxon>
    </lineage>
</organism>
<dbReference type="RefSeq" id="WP_207655177.1">
    <property type="nucleotide sequence ID" value="NZ_PGET01000001.1"/>
</dbReference>
<protein>
    <recommendedName>
        <fullName evidence="3">DUF3604 domain-containing protein</fullName>
    </recommendedName>
</protein>
<accession>A0A2M8Z3R4</accession>
<proteinExistence type="predicted"/>
<dbReference type="AlphaFoldDB" id="A0A2M8Z3R4"/>
<reference evidence="1 2" key="1">
    <citation type="submission" date="2017-11" db="EMBL/GenBank/DDBJ databases">
        <title>Understudied soil microbes with underappreciated capabilities: Untangling the Clostridium saccharolyticum group.</title>
        <authorList>
            <person name="Leschine S."/>
        </authorList>
    </citation>
    <scope>NUCLEOTIDE SEQUENCE [LARGE SCALE GENOMIC DNA]</scope>
    <source>
        <strain evidence="1 2">18A</strain>
    </source>
</reference>
<gene>
    <name evidence="1" type="ORF">H171_1580</name>
</gene>
<dbReference type="InterPro" id="IPR016195">
    <property type="entry name" value="Pol/histidinol_Pase-like"/>
</dbReference>
<dbReference type="Proteomes" id="UP000231092">
    <property type="component" value="Unassembled WGS sequence"/>
</dbReference>
<dbReference type="EMBL" id="PGET01000001">
    <property type="protein sequence ID" value="PJJ28092.1"/>
    <property type="molecule type" value="Genomic_DNA"/>
</dbReference>
<evidence type="ECO:0008006" key="3">
    <source>
        <dbReference type="Google" id="ProtNLM"/>
    </source>
</evidence>